<dbReference type="GeneID" id="95378571"/>
<dbReference type="Gene3D" id="2.10.109.10">
    <property type="entry name" value="Umud Fragment, subunit A"/>
    <property type="match status" value="1"/>
</dbReference>
<dbReference type="EC" id="3.4.21.89" evidence="6"/>
<keyword evidence="12" id="KW-1185">Reference proteome</keyword>
<evidence type="ECO:0000256" key="2">
    <source>
        <dbReference type="ARBA" id="ARBA00009370"/>
    </source>
</evidence>
<comment type="subcellular location">
    <subcellularLocation>
        <location evidence="1">Cell membrane</location>
        <topology evidence="1">Single-pass type II membrane protein</topology>
    </subcellularLocation>
    <subcellularLocation>
        <location evidence="6">Membrane</location>
        <topology evidence="6">Single-pass type II membrane protein</topology>
    </subcellularLocation>
</comment>
<proteinExistence type="inferred from homology"/>
<dbReference type="InterPro" id="IPR000223">
    <property type="entry name" value="Pept_S26A_signal_pept_1"/>
</dbReference>
<dbReference type="Pfam" id="PF10502">
    <property type="entry name" value="Peptidase_S26"/>
    <property type="match status" value="1"/>
</dbReference>
<dbReference type="CDD" id="cd06530">
    <property type="entry name" value="S26_SPase_I"/>
    <property type="match status" value="1"/>
</dbReference>
<feature type="active site" evidence="5">
    <location>
        <position position="63"/>
    </location>
</feature>
<dbReference type="KEGG" id="pchi:PC41400_27665"/>
<dbReference type="OrthoDB" id="9802919at2"/>
<feature type="transmembrane region" description="Helical" evidence="6">
    <location>
        <begin position="36"/>
        <end position="54"/>
    </location>
</feature>
<dbReference type="EMBL" id="JAMDMJ010000007">
    <property type="protein sequence ID" value="MCY9595283.1"/>
    <property type="molecule type" value="Genomic_DNA"/>
</dbReference>
<evidence type="ECO:0000256" key="7">
    <source>
        <dbReference type="SAM" id="MobiDB-lite"/>
    </source>
</evidence>
<evidence type="ECO:0000313" key="12">
    <source>
        <dbReference type="Proteomes" id="UP001527202"/>
    </source>
</evidence>
<dbReference type="InterPro" id="IPR019533">
    <property type="entry name" value="Peptidase_S26"/>
</dbReference>
<gene>
    <name evidence="10" type="primary">lepB</name>
    <name evidence="9" type="ORF">M5X16_05790</name>
    <name evidence="10" type="ORF">PC41400_27665</name>
</gene>
<feature type="domain" description="Peptidase S26" evidence="8">
    <location>
        <begin position="37"/>
        <end position="194"/>
    </location>
</feature>
<evidence type="ECO:0000256" key="4">
    <source>
        <dbReference type="ARBA" id="ARBA00022801"/>
    </source>
</evidence>
<comment type="similarity">
    <text evidence="2 6">Belongs to the peptidase S26 family.</text>
</comment>
<organism evidence="10 11">
    <name type="scientific">Paenibacillus chitinolyticus</name>
    <dbReference type="NCBI Taxonomy" id="79263"/>
    <lineage>
        <taxon>Bacteria</taxon>
        <taxon>Bacillati</taxon>
        <taxon>Bacillota</taxon>
        <taxon>Bacilli</taxon>
        <taxon>Bacillales</taxon>
        <taxon>Paenibacillaceae</taxon>
        <taxon>Paenibacillus</taxon>
    </lineage>
</organism>
<evidence type="ECO:0000256" key="3">
    <source>
        <dbReference type="ARBA" id="ARBA00022670"/>
    </source>
</evidence>
<dbReference type="NCBIfam" id="TIGR02227">
    <property type="entry name" value="sigpep_I_bact"/>
    <property type="match status" value="1"/>
</dbReference>
<keyword evidence="6" id="KW-0812">Transmembrane</keyword>
<dbReference type="Proteomes" id="UP000288943">
    <property type="component" value="Chromosome"/>
</dbReference>
<reference evidence="9 12" key="2">
    <citation type="submission" date="2022-05" db="EMBL/GenBank/DDBJ databases">
        <title>Genome Sequencing of Bee-Associated Microbes.</title>
        <authorList>
            <person name="Dunlap C."/>
        </authorList>
    </citation>
    <scope>NUCLEOTIDE SEQUENCE [LARGE SCALE GENOMIC DNA]</scope>
    <source>
        <strain evidence="9 12">NRRL B-23120</strain>
    </source>
</reference>
<evidence type="ECO:0000313" key="11">
    <source>
        <dbReference type="Proteomes" id="UP000288943"/>
    </source>
</evidence>
<dbReference type="GO" id="GO:0009003">
    <property type="term" value="F:signal peptidase activity"/>
    <property type="evidence" value="ECO:0007669"/>
    <property type="project" value="UniProtKB-EC"/>
</dbReference>
<feature type="region of interest" description="Disordered" evidence="7">
    <location>
        <begin position="1"/>
        <end position="27"/>
    </location>
</feature>
<feature type="active site" evidence="5">
    <location>
        <position position="111"/>
    </location>
</feature>
<dbReference type="SUPFAM" id="SSF51306">
    <property type="entry name" value="LexA/Signal peptidase"/>
    <property type="match status" value="1"/>
</dbReference>
<keyword evidence="3 6" id="KW-0645">Protease</keyword>
<evidence type="ECO:0000256" key="6">
    <source>
        <dbReference type="RuleBase" id="RU362042"/>
    </source>
</evidence>
<evidence type="ECO:0000259" key="8">
    <source>
        <dbReference type="Pfam" id="PF10502"/>
    </source>
</evidence>
<evidence type="ECO:0000313" key="9">
    <source>
        <dbReference type="EMBL" id="MCY9595283.1"/>
    </source>
</evidence>
<reference evidence="10 11" key="1">
    <citation type="submission" date="2018-01" db="EMBL/GenBank/DDBJ databases">
        <title>The whole genome sequencing and assembly of Paenibacillus chitinolyticus KCCM 41400 strain.</title>
        <authorList>
            <person name="Kim J.-Y."/>
            <person name="Park M.-K."/>
            <person name="Lee Y.-J."/>
            <person name="Yi H."/>
            <person name="Bahn Y.-S."/>
            <person name="Kim J.F."/>
            <person name="Lee D.-W."/>
        </authorList>
    </citation>
    <scope>NUCLEOTIDE SEQUENCE [LARGE SCALE GENOMIC DNA]</scope>
    <source>
        <strain evidence="10 11">KCCM 41400</strain>
    </source>
</reference>
<dbReference type="AlphaFoldDB" id="A0A410X3Q1"/>
<dbReference type="PANTHER" id="PTHR43390:SF1">
    <property type="entry name" value="CHLOROPLAST PROCESSING PEPTIDASE"/>
    <property type="match status" value="1"/>
</dbReference>
<name>A0A410X3Q1_9BACL</name>
<dbReference type="Proteomes" id="UP001527202">
    <property type="component" value="Unassembled WGS sequence"/>
</dbReference>
<accession>A0A410X3Q1</accession>
<dbReference type="PANTHER" id="PTHR43390">
    <property type="entry name" value="SIGNAL PEPTIDASE I"/>
    <property type="match status" value="1"/>
</dbReference>
<keyword evidence="6" id="KW-0472">Membrane</keyword>
<dbReference type="GO" id="GO:0004252">
    <property type="term" value="F:serine-type endopeptidase activity"/>
    <property type="evidence" value="ECO:0007669"/>
    <property type="project" value="InterPro"/>
</dbReference>
<dbReference type="RefSeq" id="WP_042234889.1">
    <property type="nucleotide sequence ID" value="NZ_CP026520.1"/>
</dbReference>
<dbReference type="InterPro" id="IPR019756">
    <property type="entry name" value="Pept_S26A_signal_pept_1_Ser-AS"/>
</dbReference>
<evidence type="ECO:0000256" key="5">
    <source>
        <dbReference type="PIRSR" id="PIRSR600223-1"/>
    </source>
</evidence>
<evidence type="ECO:0000313" key="10">
    <source>
        <dbReference type="EMBL" id="QAV21239.1"/>
    </source>
</evidence>
<dbReference type="PROSITE" id="PS00501">
    <property type="entry name" value="SPASE_I_1"/>
    <property type="match status" value="1"/>
</dbReference>
<dbReference type="GO" id="GO:0006465">
    <property type="term" value="P:signal peptide processing"/>
    <property type="evidence" value="ECO:0007669"/>
    <property type="project" value="InterPro"/>
</dbReference>
<dbReference type="EMBL" id="CP026520">
    <property type="protein sequence ID" value="QAV21239.1"/>
    <property type="molecule type" value="Genomic_DNA"/>
</dbReference>
<comment type="catalytic activity">
    <reaction evidence="6">
        <text>Cleavage of hydrophobic, N-terminal signal or leader sequences from secreted and periplasmic proteins.</text>
        <dbReference type="EC" id="3.4.21.89"/>
    </reaction>
</comment>
<dbReference type="PRINTS" id="PR00727">
    <property type="entry name" value="LEADERPTASE"/>
</dbReference>
<sequence>MTDSGREPRSSSVPAPETGGVEGGGRISGRRNWSRLGTFVVIILAAAVIQRYGFNISAVRGISMEPTLHEGQRLFVNKTAAWTGSFSRGDVVVLKEPDGTGTEKIHPYLVKRIVAAAGDRVEITDGRVFVNGEELKEPYTDERIEDGDYGPFTVGKGYCFVMGDNRRAGASLDSRSFGPIAVRSLVGRAEWIVWPPDALKGL</sequence>
<dbReference type="GO" id="GO:0005886">
    <property type="term" value="C:plasma membrane"/>
    <property type="evidence" value="ECO:0007669"/>
    <property type="project" value="UniProtKB-SubCell"/>
</dbReference>
<protein>
    <recommendedName>
        <fullName evidence="6">Signal peptidase I</fullName>
        <ecNumber evidence="6">3.4.21.89</ecNumber>
    </recommendedName>
</protein>
<keyword evidence="4 6" id="KW-0378">Hydrolase</keyword>
<keyword evidence="6" id="KW-1133">Transmembrane helix</keyword>
<evidence type="ECO:0000256" key="1">
    <source>
        <dbReference type="ARBA" id="ARBA00004401"/>
    </source>
</evidence>
<dbReference type="InterPro" id="IPR036286">
    <property type="entry name" value="LexA/Signal_pep-like_sf"/>
</dbReference>